<dbReference type="EMBL" id="JAAVJL010000001">
    <property type="protein sequence ID" value="NMF57009.1"/>
    <property type="molecule type" value="Genomic_DNA"/>
</dbReference>
<evidence type="ECO:0000313" key="5">
    <source>
        <dbReference type="Proteomes" id="UP000738376"/>
    </source>
</evidence>
<comment type="caution">
    <text evidence="4">The sequence shown here is derived from an EMBL/GenBank/DDBJ whole genome shotgun (WGS) entry which is preliminary data.</text>
</comment>
<dbReference type="PANTHER" id="PTHR43363">
    <property type="entry name" value="HYPOXANTHINE PHOSPHORIBOSYLTRANSFERASE"/>
    <property type="match status" value="1"/>
</dbReference>
<gene>
    <name evidence="4" type="ORF">HC246_03020</name>
</gene>
<keyword evidence="5" id="KW-1185">Reference proteome</keyword>
<keyword evidence="1 4" id="KW-0328">Glycosyltransferase</keyword>
<sequence>MSDLYVSWDEYHAKIEGLAAQIYRSQWEFDQILCLARGGLRIGDILSRIFDKPLAILSTSSYGGKNFQERGDLKIAHSITMTTDTLGKRILLVDDLVDSGVTLAQILEWLKQHPEFAITEVRSAVLWFKACSIAKPDYYIDFLSDNPWIHQPFEKYEKINPSDL</sequence>
<evidence type="ECO:0000259" key="3">
    <source>
        <dbReference type="Pfam" id="PF00156"/>
    </source>
</evidence>
<dbReference type="RefSeq" id="WP_169362092.1">
    <property type="nucleotide sequence ID" value="NZ_JAAVJL010000001.1"/>
</dbReference>
<keyword evidence="2" id="KW-0808">Transferase</keyword>
<protein>
    <submittedName>
        <fullName evidence="4">Phosphoribosyltransferase</fullName>
    </submittedName>
</protein>
<organism evidence="4 5">
    <name type="scientific">Pseudanabaena yagii GIHE-NHR1</name>
    <dbReference type="NCBI Taxonomy" id="2722753"/>
    <lineage>
        <taxon>Bacteria</taxon>
        <taxon>Bacillati</taxon>
        <taxon>Cyanobacteriota</taxon>
        <taxon>Cyanophyceae</taxon>
        <taxon>Pseudanabaenales</taxon>
        <taxon>Pseudanabaenaceae</taxon>
        <taxon>Pseudanabaena</taxon>
        <taxon>Pseudanabaena yagii</taxon>
    </lineage>
</organism>
<dbReference type="Gene3D" id="3.40.50.2020">
    <property type="match status" value="1"/>
</dbReference>
<name>A0ABX1LQA0_9CYAN</name>
<evidence type="ECO:0000256" key="2">
    <source>
        <dbReference type="ARBA" id="ARBA00022679"/>
    </source>
</evidence>
<dbReference type="GO" id="GO:0016757">
    <property type="term" value="F:glycosyltransferase activity"/>
    <property type="evidence" value="ECO:0007669"/>
    <property type="project" value="UniProtKB-KW"/>
</dbReference>
<dbReference type="InterPro" id="IPR029057">
    <property type="entry name" value="PRTase-like"/>
</dbReference>
<dbReference type="CDD" id="cd06223">
    <property type="entry name" value="PRTases_typeI"/>
    <property type="match status" value="1"/>
</dbReference>
<dbReference type="Pfam" id="PF00156">
    <property type="entry name" value="Pribosyltran"/>
    <property type="match status" value="1"/>
</dbReference>
<reference evidence="4 5" key="1">
    <citation type="submission" date="2020-03" db="EMBL/GenBank/DDBJ databases">
        <title>Draft Genome Sequence of 2-Methylisoborneol Producing Pseudanabaena yagii Strain GIHE-NHR1 Isolated from North Han River in South Korea.</title>
        <authorList>
            <person name="Jeong J."/>
        </authorList>
    </citation>
    <scope>NUCLEOTIDE SEQUENCE [LARGE SCALE GENOMIC DNA]</scope>
    <source>
        <strain evidence="4 5">GIHE-NHR1</strain>
    </source>
</reference>
<feature type="domain" description="Phosphoribosyltransferase" evidence="3">
    <location>
        <begin position="7"/>
        <end position="156"/>
    </location>
</feature>
<dbReference type="Proteomes" id="UP000738376">
    <property type="component" value="Unassembled WGS sequence"/>
</dbReference>
<evidence type="ECO:0000313" key="4">
    <source>
        <dbReference type="EMBL" id="NMF57009.1"/>
    </source>
</evidence>
<dbReference type="InterPro" id="IPR000836">
    <property type="entry name" value="PRTase_dom"/>
</dbReference>
<evidence type="ECO:0000256" key="1">
    <source>
        <dbReference type="ARBA" id="ARBA00022676"/>
    </source>
</evidence>
<proteinExistence type="predicted"/>
<dbReference type="PANTHER" id="PTHR43363:SF1">
    <property type="entry name" value="HYPOXANTHINE-GUANINE PHOSPHORIBOSYLTRANSFERASE"/>
    <property type="match status" value="1"/>
</dbReference>
<accession>A0ABX1LQA0</accession>
<dbReference type="SUPFAM" id="SSF53271">
    <property type="entry name" value="PRTase-like"/>
    <property type="match status" value="1"/>
</dbReference>